<dbReference type="Proteomes" id="UP001258315">
    <property type="component" value="Unassembled WGS sequence"/>
</dbReference>
<keyword evidence="2" id="KW-1185">Reference proteome</keyword>
<sequence>MVGQNSSLGILAVADDLAAPTAGKAKIRFVNASPNATGATLNNGTTVLVGTQNFRGVAPSTEVNAGCYSLRAVSGLVPSANLNINLESGKVYTIYAKDLVAGTGTAAFGVGVFTIK</sequence>
<evidence type="ECO:0008006" key="3">
    <source>
        <dbReference type="Google" id="ProtNLM"/>
    </source>
</evidence>
<evidence type="ECO:0000313" key="1">
    <source>
        <dbReference type="EMBL" id="MDT3403078.1"/>
    </source>
</evidence>
<reference evidence="2" key="1">
    <citation type="submission" date="2023-07" db="EMBL/GenBank/DDBJ databases">
        <title>Functional and genomic diversity of the sorghum phyllosphere microbiome.</title>
        <authorList>
            <person name="Shade A."/>
        </authorList>
    </citation>
    <scope>NUCLEOTIDE SEQUENCE [LARGE SCALE GENOMIC DNA]</scope>
    <source>
        <strain evidence="2">SORGH_AS_0422</strain>
    </source>
</reference>
<accession>A0ABU3GTG8</accession>
<dbReference type="EMBL" id="JAVLVU010000001">
    <property type="protein sequence ID" value="MDT3403078.1"/>
    <property type="molecule type" value="Genomic_DNA"/>
</dbReference>
<evidence type="ECO:0000313" key="2">
    <source>
        <dbReference type="Proteomes" id="UP001258315"/>
    </source>
</evidence>
<proteinExistence type="predicted"/>
<gene>
    <name evidence="1" type="ORF">QE417_002150</name>
</gene>
<organism evidence="1 2">
    <name type="scientific">Mucilaginibacter terrae</name>
    <dbReference type="NCBI Taxonomy" id="1955052"/>
    <lineage>
        <taxon>Bacteria</taxon>
        <taxon>Pseudomonadati</taxon>
        <taxon>Bacteroidota</taxon>
        <taxon>Sphingobacteriia</taxon>
        <taxon>Sphingobacteriales</taxon>
        <taxon>Sphingobacteriaceae</taxon>
        <taxon>Mucilaginibacter</taxon>
    </lineage>
</organism>
<name>A0ABU3GTG8_9SPHI</name>
<protein>
    <recommendedName>
        <fullName evidence="3">DUF4397 domain-containing protein</fullName>
    </recommendedName>
</protein>
<comment type="caution">
    <text evidence="1">The sequence shown here is derived from an EMBL/GenBank/DDBJ whole genome shotgun (WGS) entry which is preliminary data.</text>
</comment>